<evidence type="ECO:0000313" key="2">
    <source>
        <dbReference type="EMBL" id="QAB18364.1"/>
    </source>
</evidence>
<dbReference type="Proteomes" id="UP000285768">
    <property type="component" value="Chromosome"/>
</dbReference>
<sequence>MVSTLFLHGAIRSLESETAVHEAMLVEDGRIVALGSEGELRGIAPAGTETVELDGGVVLPGFHDAHFHIGNLARELEAPDLRGAASLGETLDRLRAWADAHPGDGWVLGGRWDRNLWPAGEMPTRQALDALFGSRPVSLPSVDGHAVWANTAGLRVAGIDAGTPDPVGGRIEREPGSQEPTGLLLEAAGDDIRDRSEAALVGELHRLLARAQQTLLACGITQITNFEGEDVRAGLERLRADGCLAIRVHVGVAMGDLDLAIAEGRRTGRGDDWLTDGPVKLFSDGALGSHTAHLHEDFAGEPGNHGIEVIPFDELCELVERAVSHGIAVATHAIGDRANTLVLDAYERHRELTAAAGLTNRVEHAQHLRWQDVPRFAELGVVASQQPIHCTSDFPLSVELLGDRDIAHYPWRSLLDSGALVAFGSDAPVEPANPLYGVHAAVTRQNREGMPPGGREPEQRIALLDALRAFTEGGARAAGLADRVGRLAPGLLADFVVLDRDIFAVEPHEIPDLTVRTTVVGGRVVYRAD</sequence>
<dbReference type="InterPro" id="IPR033932">
    <property type="entry name" value="YtcJ-like"/>
</dbReference>
<evidence type="ECO:0000313" key="3">
    <source>
        <dbReference type="Proteomes" id="UP000285768"/>
    </source>
</evidence>
<dbReference type="PANTHER" id="PTHR22642:SF2">
    <property type="entry name" value="PROTEIN LONG AFTER FAR-RED 3"/>
    <property type="match status" value="1"/>
</dbReference>
<keyword evidence="3" id="KW-1185">Reference proteome</keyword>
<protein>
    <submittedName>
        <fullName evidence="2">Amidohydrolase</fullName>
    </submittedName>
</protein>
<evidence type="ECO:0000259" key="1">
    <source>
        <dbReference type="Pfam" id="PF07969"/>
    </source>
</evidence>
<proteinExistence type="predicted"/>
<reference evidence="2 3" key="1">
    <citation type="submission" date="2019-01" db="EMBL/GenBank/DDBJ databases">
        <title>Leucobacter muris sp. nov. isolated from the nose of a laboratory mouse.</title>
        <authorList>
            <person name="Benga L."/>
            <person name="Sproeer C."/>
            <person name="Schumann P."/>
            <person name="Verbarg S."/>
            <person name="Bunk B."/>
            <person name="Engelhardt E."/>
            <person name="Benten P.M."/>
            <person name="Sager M."/>
        </authorList>
    </citation>
    <scope>NUCLEOTIDE SEQUENCE [LARGE SCALE GENOMIC DNA]</scope>
    <source>
        <strain evidence="2 3">DSM 101948</strain>
    </source>
</reference>
<dbReference type="SUPFAM" id="SSF51338">
    <property type="entry name" value="Composite domain of metallo-dependent hydrolases"/>
    <property type="match status" value="1"/>
</dbReference>
<dbReference type="Gene3D" id="3.20.20.140">
    <property type="entry name" value="Metal-dependent hydrolases"/>
    <property type="match status" value="1"/>
</dbReference>
<gene>
    <name evidence="2" type="ORF">Leucomu_10940</name>
</gene>
<dbReference type="CDD" id="cd01300">
    <property type="entry name" value="YtcJ_like"/>
    <property type="match status" value="1"/>
</dbReference>
<dbReference type="InterPro" id="IPR013108">
    <property type="entry name" value="Amidohydro_3"/>
</dbReference>
<organism evidence="2 3">
    <name type="scientific">Leucobacter muris</name>
    <dbReference type="NCBI Taxonomy" id="1935379"/>
    <lineage>
        <taxon>Bacteria</taxon>
        <taxon>Bacillati</taxon>
        <taxon>Actinomycetota</taxon>
        <taxon>Actinomycetes</taxon>
        <taxon>Micrococcales</taxon>
        <taxon>Microbacteriaceae</taxon>
        <taxon>Leucobacter</taxon>
    </lineage>
</organism>
<dbReference type="Gene3D" id="3.10.310.70">
    <property type="match status" value="1"/>
</dbReference>
<name>A0ABX5QGZ7_9MICO</name>
<accession>A0ABX5QGZ7</accession>
<dbReference type="RefSeq" id="WP_128387248.1">
    <property type="nucleotide sequence ID" value="NZ_CP035037.1"/>
</dbReference>
<dbReference type="Gene3D" id="2.30.40.10">
    <property type="entry name" value="Urease, subunit C, domain 1"/>
    <property type="match status" value="1"/>
</dbReference>
<dbReference type="EMBL" id="CP035037">
    <property type="protein sequence ID" value="QAB18364.1"/>
    <property type="molecule type" value="Genomic_DNA"/>
</dbReference>
<dbReference type="PANTHER" id="PTHR22642">
    <property type="entry name" value="IMIDAZOLONEPROPIONASE"/>
    <property type="match status" value="1"/>
</dbReference>
<dbReference type="SUPFAM" id="SSF51556">
    <property type="entry name" value="Metallo-dependent hydrolases"/>
    <property type="match status" value="1"/>
</dbReference>
<dbReference type="Pfam" id="PF07969">
    <property type="entry name" value="Amidohydro_3"/>
    <property type="match status" value="1"/>
</dbReference>
<dbReference type="InterPro" id="IPR032466">
    <property type="entry name" value="Metal_Hydrolase"/>
</dbReference>
<feature type="domain" description="Amidohydrolase 3" evidence="1">
    <location>
        <begin position="49"/>
        <end position="526"/>
    </location>
</feature>
<dbReference type="InterPro" id="IPR011059">
    <property type="entry name" value="Metal-dep_hydrolase_composite"/>
</dbReference>